<evidence type="ECO:0000313" key="5">
    <source>
        <dbReference type="Proteomes" id="UP001519349"/>
    </source>
</evidence>
<protein>
    <submittedName>
        <fullName evidence="4">Prolyl-tRNA editing protein</fullName>
    </submittedName>
</protein>
<dbReference type="RefSeq" id="WP_128836660.1">
    <property type="nucleotide sequence ID" value="NZ_QFAY01000031.1"/>
</dbReference>
<dbReference type="PANTHER" id="PTHR31423:SF3">
    <property type="entry name" value="PROLYL-TRNA SYNTHETASE ASSOCIATED DOMAIN-CONTAINING PROTEIN 1-RELATED"/>
    <property type="match status" value="1"/>
</dbReference>
<name>A0ABS5AZM3_9STRE</name>
<dbReference type="Gene3D" id="3.90.960.10">
    <property type="entry name" value="YbaK/aminoacyl-tRNA synthetase-associated domain"/>
    <property type="match status" value="1"/>
</dbReference>
<dbReference type="Proteomes" id="UP001519349">
    <property type="component" value="Unassembled WGS sequence"/>
</dbReference>
<keyword evidence="5" id="KW-1185">Reference proteome</keyword>
<evidence type="ECO:0000256" key="1">
    <source>
        <dbReference type="ARBA" id="ARBA00010201"/>
    </source>
</evidence>
<comment type="similarity">
    <text evidence="1">Belongs to the PRORSD1 family.</text>
</comment>
<evidence type="ECO:0000259" key="3">
    <source>
        <dbReference type="Pfam" id="PF04073"/>
    </source>
</evidence>
<reference evidence="4 5" key="1">
    <citation type="submission" date="2018-05" db="EMBL/GenBank/DDBJ databases">
        <title>Draft genome sequence of Streptococcus panodentis CCUG 70867T.</title>
        <authorList>
            <person name="Salva-Serra F."/>
            <person name="Mendez V."/>
            <person name="Jaen-Luchoro D."/>
            <person name="Gonzales-Siles L."/>
            <person name="Karlsson R."/>
            <person name="Engstrom-Jakobsson H."/>
            <person name="Busquets A."/>
            <person name="Gomila M."/>
            <person name="Pineiro-Iglesias B."/>
            <person name="Bennasar-Figueras A."/>
            <person name="Seeger M."/>
            <person name="Moore E."/>
        </authorList>
    </citation>
    <scope>NUCLEOTIDE SEQUENCE [LARGE SCALE GENOMIC DNA]</scope>
    <source>
        <strain evidence="4 5">CCUG 70867</strain>
    </source>
</reference>
<feature type="domain" description="YbaK/aminoacyl-tRNA synthetase-associated" evidence="3">
    <location>
        <begin position="23"/>
        <end position="149"/>
    </location>
</feature>
<keyword evidence="2" id="KW-0648">Protein biosynthesis</keyword>
<dbReference type="Pfam" id="PF04073">
    <property type="entry name" value="tRNA_edit"/>
    <property type="match status" value="1"/>
</dbReference>
<dbReference type="EMBL" id="QFAY01000031">
    <property type="protein sequence ID" value="MBP2622034.1"/>
    <property type="molecule type" value="Genomic_DNA"/>
</dbReference>
<sequence length="162" mass="18696">MTNEDMIYQLLDELGIAYDCLEHEPIFSVIEAAEKGIVLPGQQVKNLFLKNKKGRQFYLVILRDEKTADIRRLAEVLGEKRLSFANSSDLERLLQVQPGAVTPFGLLFDREHRVQLIVDEDVDASQTVGFHPFVNHRTLNIAYTDFLRFLEKAEHPARRIRC</sequence>
<comment type="caution">
    <text evidence="4">The sequence shown here is derived from an EMBL/GenBank/DDBJ whole genome shotgun (WGS) entry which is preliminary data.</text>
</comment>
<dbReference type="InterPro" id="IPR036754">
    <property type="entry name" value="YbaK/aa-tRNA-synt-asso_dom_sf"/>
</dbReference>
<dbReference type="PANTHER" id="PTHR31423">
    <property type="entry name" value="YBAK DOMAIN-CONTAINING PROTEIN"/>
    <property type="match status" value="1"/>
</dbReference>
<organism evidence="4 5">
    <name type="scientific">Streptococcus panodentis</name>
    <dbReference type="NCBI Taxonomy" id="1581472"/>
    <lineage>
        <taxon>Bacteria</taxon>
        <taxon>Bacillati</taxon>
        <taxon>Bacillota</taxon>
        <taxon>Bacilli</taxon>
        <taxon>Lactobacillales</taxon>
        <taxon>Streptococcaceae</taxon>
        <taxon>Streptococcus</taxon>
    </lineage>
</organism>
<evidence type="ECO:0000256" key="2">
    <source>
        <dbReference type="ARBA" id="ARBA00022917"/>
    </source>
</evidence>
<accession>A0ABS5AZM3</accession>
<dbReference type="InterPro" id="IPR040285">
    <property type="entry name" value="ProX/PRXD1"/>
</dbReference>
<dbReference type="InterPro" id="IPR007214">
    <property type="entry name" value="YbaK/aa-tRNA-synth-assoc-dom"/>
</dbReference>
<gene>
    <name evidence="4" type="ORF">DHL47_12050</name>
</gene>
<dbReference type="CDD" id="cd04335">
    <property type="entry name" value="PrdX_deacylase"/>
    <property type="match status" value="1"/>
</dbReference>
<evidence type="ECO:0000313" key="4">
    <source>
        <dbReference type="EMBL" id="MBP2622034.1"/>
    </source>
</evidence>
<proteinExistence type="inferred from homology"/>
<dbReference type="SUPFAM" id="SSF55826">
    <property type="entry name" value="YbaK/ProRS associated domain"/>
    <property type="match status" value="1"/>
</dbReference>